<sequence>MKSVISLIVFALVASQIEAFNALRSKRQMTDPNNGQPQCHGGPLTPLNGQLSYSTGSIIGPWPAGATATLFCNAGYILNGAPTSVCQNGIFNPVGICVPANNGLLGIPGMPVVGRK</sequence>
<evidence type="ECO:0000313" key="1">
    <source>
        <dbReference type="Proteomes" id="UP000887579"/>
    </source>
</evidence>
<dbReference type="Proteomes" id="UP000887579">
    <property type="component" value="Unplaced"/>
</dbReference>
<protein>
    <submittedName>
        <fullName evidence="2">Sushi domain-containing protein</fullName>
    </submittedName>
</protein>
<proteinExistence type="predicted"/>
<evidence type="ECO:0000313" key="2">
    <source>
        <dbReference type="WBParaSite" id="ES5_v2.g15874.t1"/>
    </source>
</evidence>
<accession>A0AC34FF47</accession>
<name>A0AC34FF47_9BILA</name>
<reference evidence="2" key="1">
    <citation type="submission" date="2022-11" db="UniProtKB">
        <authorList>
            <consortium name="WormBaseParasite"/>
        </authorList>
    </citation>
    <scope>IDENTIFICATION</scope>
</reference>
<organism evidence="1 2">
    <name type="scientific">Panagrolaimus sp. ES5</name>
    <dbReference type="NCBI Taxonomy" id="591445"/>
    <lineage>
        <taxon>Eukaryota</taxon>
        <taxon>Metazoa</taxon>
        <taxon>Ecdysozoa</taxon>
        <taxon>Nematoda</taxon>
        <taxon>Chromadorea</taxon>
        <taxon>Rhabditida</taxon>
        <taxon>Tylenchina</taxon>
        <taxon>Panagrolaimomorpha</taxon>
        <taxon>Panagrolaimoidea</taxon>
        <taxon>Panagrolaimidae</taxon>
        <taxon>Panagrolaimus</taxon>
    </lineage>
</organism>
<dbReference type="WBParaSite" id="ES5_v2.g15874.t1">
    <property type="protein sequence ID" value="ES5_v2.g15874.t1"/>
    <property type="gene ID" value="ES5_v2.g15874"/>
</dbReference>